<sequence length="78" mass="9262">MKLNLRGRAWKESRKRRRWLRRIGRSAVFMGSLRRTFSVLFIGLITFESEVGFQLYDKLQSPQTTVYSHCLDRQHGST</sequence>
<protein>
    <submittedName>
        <fullName evidence="1">Uncharacterized protein</fullName>
    </submittedName>
</protein>
<dbReference type="AlphaFoldDB" id="A0A9P4MPU0"/>
<reference evidence="1" key="1">
    <citation type="journal article" date="2020" name="Stud. Mycol.">
        <title>101 Dothideomycetes genomes: a test case for predicting lifestyles and emergence of pathogens.</title>
        <authorList>
            <person name="Haridas S."/>
            <person name="Albert R."/>
            <person name="Binder M."/>
            <person name="Bloem J."/>
            <person name="Labutti K."/>
            <person name="Salamov A."/>
            <person name="Andreopoulos B."/>
            <person name="Baker S."/>
            <person name="Barry K."/>
            <person name="Bills G."/>
            <person name="Bluhm B."/>
            <person name="Cannon C."/>
            <person name="Castanera R."/>
            <person name="Culley D."/>
            <person name="Daum C."/>
            <person name="Ezra D."/>
            <person name="Gonzalez J."/>
            <person name="Henrissat B."/>
            <person name="Kuo A."/>
            <person name="Liang C."/>
            <person name="Lipzen A."/>
            <person name="Lutzoni F."/>
            <person name="Magnuson J."/>
            <person name="Mondo S."/>
            <person name="Nolan M."/>
            <person name="Ohm R."/>
            <person name="Pangilinan J."/>
            <person name="Park H.-J."/>
            <person name="Ramirez L."/>
            <person name="Alfaro M."/>
            <person name="Sun H."/>
            <person name="Tritt A."/>
            <person name="Yoshinaga Y."/>
            <person name="Zwiers L.-H."/>
            <person name="Turgeon B."/>
            <person name="Goodwin S."/>
            <person name="Spatafora J."/>
            <person name="Crous P."/>
            <person name="Grigoriev I."/>
        </authorList>
    </citation>
    <scope>NUCLEOTIDE SEQUENCE</scope>
    <source>
        <strain evidence="1">ATCC 74209</strain>
    </source>
</reference>
<comment type="caution">
    <text evidence="1">The sequence shown here is derived from an EMBL/GenBank/DDBJ whole genome shotgun (WGS) entry which is preliminary data.</text>
</comment>
<dbReference type="EMBL" id="ML994131">
    <property type="protein sequence ID" value="KAF2198606.1"/>
    <property type="molecule type" value="Genomic_DNA"/>
</dbReference>
<name>A0A9P4MPU0_9PLEO</name>
<dbReference type="Proteomes" id="UP000799536">
    <property type="component" value="Unassembled WGS sequence"/>
</dbReference>
<evidence type="ECO:0000313" key="2">
    <source>
        <dbReference type="Proteomes" id="UP000799536"/>
    </source>
</evidence>
<gene>
    <name evidence="1" type="ORF">GQ43DRAFT_150536</name>
</gene>
<proteinExistence type="predicted"/>
<accession>A0A9P4MPU0</accession>
<evidence type="ECO:0000313" key="1">
    <source>
        <dbReference type="EMBL" id="KAF2198606.1"/>
    </source>
</evidence>
<organism evidence="1 2">
    <name type="scientific">Delitschia confertaspora ATCC 74209</name>
    <dbReference type="NCBI Taxonomy" id="1513339"/>
    <lineage>
        <taxon>Eukaryota</taxon>
        <taxon>Fungi</taxon>
        <taxon>Dikarya</taxon>
        <taxon>Ascomycota</taxon>
        <taxon>Pezizomycotina</taxon>
        <taxon>Dothideomycetes</taxon>
        <taxon>Pleosporomycetidae</taxon>
        <taxon>Pleosporales</taxon>
        <taxon>Delitschiaceae</taxon>
        <taxon>Delitschia</taxon>
    </lineage>
</organism>
<keyword evidence="2" id="KW-1185">Reference proteome</keyword>